<feature type="compositionally biased region" description="Polar residues" evidence="1">
    <location>
        <begin position="249"/>
        <end position="283"/>
    </location>
</feature>
<dbReference type="GO" id="GO:0030276">
    <property type="term" value="F:clathrin binding"/>
    <property type="evidence" value="ECO:0007669"/>
    <property type="project" value="InterPro"/>
</dbReference>
<protein>
    <submittedName>
        <fullName evidence="3">Aftiphilin</fullName>
    </submittedName>
</protein>
<feature type="compositionally biased region" description="Acidic residues" evidence="1">
    <location>
        <begin position="18"/>
        <end position="29"/>
    </location>
</feature>
<feature type="compositionally biased region" description="Polar residues" evidence="1">
    <location>
        <begin position="89"/>
        <end position="101"/>
    </location>
</feature>
<evidence type="ECO:0000259" key="2">
    <source>
        <dbReference type="Pfam" id="PF15045"/>
    </source>
</evidence>
<evidence type="ECO:0000313" key="3">
    <source>
        <dbReference type="EMBL" id="KAA0711124.1"/>
    </source>
</evidence>
<dbReference type="Proteomes" id="UP000324632">
    <property type="component" value="Chromosome 15"/>
</dbReference>
<proteinExistence type="predicted"/>
<feature type="domain" description="Aftiphilin clathrin-binding box" evidence="2">
    <location>
        <begin position="528"/>
        <end position="595"/>
    </location>
</feature>
<name>A0A5A9NM54_9TELE</name>
<dbReference type="GO" id="GO:0032588">
    <property type="term" value="C:trans-Golgi network membrane"/>
    <property type="evidence" value="ECO:0007669"/>
    <property type="project" value="InterPro"/>
</dbReference>
<dbReference type="InterPro" id="IPR046359">
    <property type="entry name" value="Aftin-like"/>
</dbReference>
<feature type="region of interest" description="Disordered" evidence="1">
    <location>
        <begin position="87"/>
        <end position="108"/>
    </location>
</feature>
<sequence length="710" mass="77670">MEPDVIRLYSSSPPPLDEVGEEEEQDEFGEFGSFCGGGVSSSSSFLEIDTPTTFNQSNALEDSPPDLSVQDLTISGKSVRADEKKLVGESQQSCAVSNQETSRNETEEYSCVENKEKDSSEIVMNGVPSSDLQRELIISSSDQHFLPLPTDIRDNSTGEHIDDISDGHSGLSNGYSMYLEHDIDSSVSSELDVRISEEQRLSLSNSHSYHENTSDCEDTEVRVELCNDSQSLTSYGDTEDAEGTEETGSISDSSSNVNGDGTTNCNDTAEAATSPSTDMDLISDTQLTGDTSEIHESSMNKETGVELDNTAFNETSDEDFGDFRDATQGLTDFSRTESVTQEGFADFVTAMSRCSTDDEFVDADTLKDFQEEDELVQQDCAGDQGAFCSELPPSDSFADFSSAPFVGLAVDEGENWASFGQQKSGEEVQDSWATFGEEEESTLHNEEKIDCVTSAPCSDNFENTGTDRDTAEFCSKIQHLFRTAFPLDVNPEISEVTEVSLLQNILQEQDPQDQMDRTISFSQGHDLALWRHLQDIHGAHGLKFKWAGSHSNRLLLDCLGIRNILFTGEKKQPLIVPMFAAGLGMLEPTKESQKSLASPALSSPVPVESGSILCTQLVPSLTIQDDGIDPELYKLTTAKMETKSAGHSITDAFTKLIESMEKTTTARKPEQNEKISEEASKIISLLPDLSFMRARVLMFPSILTPAANHK</sequence>
<feature type="region of interest" description="Disordered" evidence="1">
    <location>
        <begin position="229"/>
        <end position="283"/>
    </location>
</feature>
<evidence type="ECO:0000256" key="1">
    <source>
        <dbReference type="SAM" id="MobiDB-lite"/>
    </source>
</evidence>
<keyword evidence="4" id="KW-1185">Reference proteome</keyword>
<dbReference type="EMBL" id="SOYY01000015">
    <property type="protein sequence ID" value="KAA0711124.1"/>
    <property type="molecule type" value="Genomic_DNA"/>
</dbReference>
<organism evidence="3 4">
    <name type="scientific">Triplophysa tibetana</name>
    <dbReference type="NCBI Taxonomy" id="1572043"/>
    <lineage>
        <taxon>Eukaryota</taxon>
        <taxon>Metazoa</taxon>
        <taxon>Chordata</taxon>
        <taxon>Craniata</taxon>
        <taxon>Vertebrata</taxon>
        <taxon>Euteleostomi</taxon>
        <taxon>Actinopterygii</taxon>
        <taxon>Neopterygii</taxon>
        <taxon>Teleostei</taxon>
        <taxon>Ostariophysi</taxon>
        <taxon>Cypriniformes</taxon>
        <taxon>Nemacheilidae</taxon>
        <taxon>Triplophysa</taxon>
    </lineage>
</organism>
<feature type="region of interest" description="Disordered" evidence="1">
    <location>
        <begin position="1"/>
        <end position="30"/>
    </location>
</feature>
<dbReference type="PANTHER" id="PTHR16156:SF10">
    <property type="entry name" value="AFTIPHILIN-RELATED"/>
    <property type="match status" value="1"/>
</dbReference>
<dbReference type="InterPro" id="IPR029205">
    <property type="entry name" value="Clathrin-bd"/>
</dbReference>
<accession>A0A5A9NM54</accession>
<dbReference type="PANTHER" id="PTHR16156">
    <property type="entry name" value="AFTIPHILIN A-RELATED"/>
    <property type="match status" value="1"/>
</dbReference>
<evidence type="ECO:0000313" key="4">
    <source>
        <dbReference type="Proteomes" id="UP000324632"/>
    </source>
</evidence>
<dbReference type="AlphaFoldDB" id="A0A5A9NM54"/>
<reference evidence="3 4" key="1">
    <citation type="journal article" date="2019" name="Mol. Ecol. Resour.">
        <title>Chromosome-level genome assembly of Triplophysa tibetana, a fish adapted to the harsh high-altitude environment of the Tibetan Plateau.</title>
        <authorList>
            <person name="Yang X."/>
            <person name="Liu H."/>
            <person name="Ma Z."/>
            <person name="Zou Y."/>
            <person name="Zou M."/>
            <person name="Mao Y."/>
            <person name="Li X."/>
            <person name="Wang H."/>
            <person name="Chen T."/>
            <person name="Wang W."/>
            <person name="Yang R."/>
        </authorList>
    </citation>
    <scope>NUCLEOTIDE SEQUENCE [LARGE SCALE GENOMIC DNA]</scope>
    <source>
        <strain evidence="3">TTIB1903HZAU</strain>
        <tissue evidence="3">Muscle</tissue>
    </source>
</reference>
<dbReference type="GO" id="GO:0030121">
    <property type="term" value="C:AP-1 adaptor complex"/>
    <property type="evidence" value="ECO:0007669"/>
    <property type="project" value="TreeGrafter"/>
</dbReference>
<comment type="caution">
    <text evidence="3">The sequence shown here is derived from an EMBL/GenBank/DDBJ whole genome shotgun (WGS) entry which is preliminary data.</text>
</comment>
<gene>
    <name evidence="3" type="ORF">E1301_Tti002768</name>
</gene>
<dbReference type="Pfam" id="PF15045">
    <property type="entry name" value="Clathrin_bdg"/>
    <property type="match status" value="1"/>
</dbReference>